<dbReference type="InterPro" id="IPR034660">
    <property type="entry name" value="DinB/YfiT-like"/>
</dbReference>
<dbReference type="Gene3D" id="1.20.120.450">
    <property type="entry name" value="dinb family like domain"/>
    <property type="match status" value="1"/>
</dbReference>
<feature type="domain" description="DinB-like" evidence="1">
    <location>
        <begin position="25"/>
        <end position="174"/>
    </location>
</feature>
<keyword evidence="3" id="KW-1185">Reference proteome</keyword>
<evidence type="ECO:0000313" key="2">
    <source>
        <dbReference type="EMBL" id="UUV22783.1"/>
    </source>
</evidence>
<proteinExistence type="predicted"/>
<dbReference type="SUPFAM" id="SSF109854">
    <property type="entry name" value="DinB/YfiT-like putative metalloenzymes"/>
    <property type="match status" value="1"/>
</dbReference>
<dbReference type="Pfam" id="PF12867">
    <property type="entry name" value="DinB_2"/>
    <property type="match status" value="1"/>
</dbReference>
<reference evidence="2 3" key="1">
    <citation type="submission" date="2022-08" db="EMBL/GenBank/DDBJ databases">
        <title>Myroides zhujiangensis sp. nov., a novel bacterium isolated from sediment in the Pearl River Estuary.</title>
        <authorList>
            <person name="Cui L."/>
        </authorList>
    </citation>
    <scope>NUCLEOTIDE SEQUENCE [LARGE SCALE GENOMIC DNA]</scope>
    <source>
        <strain evidence="2 3">SCSIO 72103</strain>
    </source>
</reference>
<dbReference type="Proteomes" id="UP001317001">
    <property type="component" value="Chromosome"/>
</dbReference>
<sequence length="181" mass="21019">MRIATENLIEELIEITTEHLTFAEELLLKSEADLNKRLTNDSWSVLECLEHLNWYGNFYLPEIESRMKASNTKATTAFKSGWLGNYFAQSMLPKEKLNKMKAFKSMNPIHSRLSKNTVTVFIEQQKQLLHLLHAARLVDLNKIKTSISITSLIKLKLGDTFRFVIYHNKRHVVQAKKVLMN</sequence>
<evidence type="ECO:0000313" key="3">
    <source>
        <dbReference type="Proteomes" id="UP001317001"/>
    </source>
</evidence>
<dbReference type="RefSeq" id="WP_257500693.1">
    <property type="nucleotide sequence ID" value="NZ_CP102382.1"/>
</dbReference>
<gene>
    <name evidence="2" type="ORF">NPX36_07005</name>
</gene>
<protein>
    <submittedName>
        <fullName evidence="2">DinB family protein</fullName>
    </submittedName>
</protein>
<dbReference type="EMBL" id="CP102382">
    <property type="protein sequence ID" value="UUV22783.1"/>
    <property type="molecule type" value="Genomic_DNA"/>
</dbReference>
<organism evidence="2 3">
    <name type="scientific">Paenimyroides aestuarii</name>
    <dbReference type="NCBI Taxonomy" id="2968490"/>
    <lineage>
        <taxon>Bacteria</taxon>
        <taxon>Pseudomonadati</taxon>
        <taxon>Bacteroidota</taxon>
        <taxon>Flavobacteriia</taxon>
        <taxon>Flavobacteriales</taxon>
        <taxon>Flavobacteriaceae</taxon>
        <taxon>Paenimyroides</taxon>
    </lineage>
</organism>
<evidence type="ECO:0000259" key="1">
    <source>
        <dbReference type="Pfam" id="PF12867"/>
    </source>
</evidence>
<dbReference type="InterPro" id="IPR024775">
    <property type="entry name" value="DinB-like"/>
</dbReference>
<accession>A0ABY5NWD6</accession>
<name>A0ABY5NWD6_9FLAO</name>